<dbReference type="InterPro" id="IPR015939">
    <property type="entry name" value="Fum_Rdtase/Succ_DH_flav-like_C"/>
</dbReference>
<feature type="binding site" evidence="17">
    <location>
        <position position="212"/>
    </location>
    <ligand>
        <name>FAD</name>
        <dbReference type="ChEBI" id="CHEBI:57692"/>
    </ligand>
</feature>
<dbReference type="PIRSF" id="PIRSF000171">
    <property type="entry name" value="SDHA_APRA_LASPO"/>
    <property type="match status" value="1"/>
</dbReference>
<dbReference type="EC" id="1.3.5.1" evidence="4 18"/>
<dbReference type="InterPro" id="IPR030664">
    <property type="entry name" value="SdhA/FrdA/AprA"/>
</dbReference>
<dbReference type="InterPro" id="IPR003953">
    <property type="entry name" value="FAD-dep_OxRdtase_2_FAD-bd"/>
</dbReference>
<evidence type="ECO:0000256" key="1">
    <source>
        <dbReference type="ARBA" id="ARBA00001974"/>
    </source>
</evidence>
<dbReference type="Pfam" id="PF02910">
    <property type="entry name" value="Succ_DH_flav_C"/>
    <property type="match status" value="1"/>
</dbReference>
<gene>
    <name evidence="22" type="primary">frdA</name>
    <name evidence="22" type="ORF">GHK24_09570</name>
</gene>
<dbReference type="PROSITE" id="PS00504">
    <property type="entry name" value="FRD_SDH_FAD_BINDING"/>
    <property type="match status" value="1"/>
</dbReference>
<dbReference type="GO" id="GO:0006113">
    <property type="term" value="P:fermentation"/>
    <property type="evidence" value="ECO:0007669"/>
    <property type="project" value="TreeGrafter"/>
</dbReference>
<feature type="binding site" evidence="17">
    <location>
        <position position="233"/>
    </location>
    <ligand>
        <name>substrate</name>
    </ligand>
</feature>
<dbReference type="Proteomes" id="UP000480275">
    <property type="component" value="Unassembled WGS sequence"/>
</dbReference>
<evidence type="ECO:0000256" key="18">
    <source>
        <dbReference type="RuleBase" id="RU362050"/>
    </source>
</evidence>
<dbReference type="InterPro" id="IPR027477">
    <property type="entry name" value="Succ_DH/fumarate_Rdtase_cat_sf"/>
</dbReference>
<evidence type="ECO:0000256" key="5">
    <source>
        <dbReference type="ARBA" id="ARBA00014044"/>
    </source>
</evidence>
<organism evidence="22 23">
    <name type="scientific">Rhodocyclus tenuis</name>
    <name type="common">Rhodospirillum tenue</name>
    <dbReference type="NCBI Taxonomy" id="1066"/>
    <lineage>
        <taxon>Bacteria</taxon>
        <taxon>Pseudomonadati</taxon>
        <taxon>Pseudomonadota</taxon>
        <taxon>Betaproteobacteria</taxon>
        <taxon>Rhodocyclales</taxon>
        <taxon>Rhodocyclaceae</taxon>
        <taxon>Rhodocyclus</taxon>
    </lineage>
</organism>
<dbReference type="PRINTS" id="PR00368">
    <property type="entry name" value="FADPNR"/>
</dbReference>
<evidence type="ECO:0000259" key="20">
    <source>
        <dbReference type="Pfam" id="PF00890"/>
    </source>
</evidence>
<evidence type="ECO:0000256" key="15">
    <source>
        <dbReference type="ARBA" id="ARBA00049220"/>
    </source>
</evidence>
<dbReference type="FunFam" id="1.20.58.100:FF:000001">
    <property type="entry name" value="Succinate dehydrogenase flavoprotein subunit (SdhA)"/>
    <property type="match status" value="1"/>
</dbReference>
<reference evidence="22 23" key="1">
    <citation type="submission" date="2019-10" db="EMBL/GenBank/DDBJ databases">
        <title>Whole-genome sequence of the purple nonsulfur photosynthetic bacterium Rhodocyclus tenuis.</title>
        <authorList>
            <person name="Kyndt J.A."/>
            <person name="Meyer T.E."/>
        </authorList>
    </citation>
    <scope>NUCLEOTIDE SEQUENCE [LARGE SCALE GENOMIC DNA]</scope>
    <source>
        <strain evidence="22 23">DSM 110</strain>
    </source>
</reference>
<dbReference type="AlphaFoldDB" id="A0A6L5JXH2"/>
<keyword evidence="6 18" id="KW-0813">Transport</keyword>
<dbReference type="NCBIfam" id="TIGR01176">
    <property type="entry name" value="fum_red_Fp"/>
    <property type="match status" value="1"/>
</dbReference>
<evidence type="ECO:0000259" key="21">
    <source>
        <dbReference type="Pfam" id="PF02910"/>
    </source>
</evidence>
<dbReference type="FunFam" id="3.90.700.10:FF:000003">
    <property type="entry name" value="Fumarate reductase flavoprotein subunit"/>
    <property type="match status" value="1"/>
</dbReference>
<dbReference type="SUPFAM" id="SSF51905">
    <property type="entry name" value="FAD/NAD(P)-binding domain"/>
    <property type="match status" value="1"/>
</dbReference>
<dbReference type="Gene3D" id="3.90.700.10">
    <property type="entry name" value="Succinate dehydrogenase/fumarate reductase flavoprotein, catalytic domain"/>
    <property type="match status" value="1"/>
</dbReference>
<evidence type="ECO:0000256" key="19">
    <source>
        <dbReference type="SAM" id="MobiDB-lite"/>
    </source>
</evidence>
<evidence type="ECO:0000256" key="6">
    <source>
        <dbReference type="ARBA" id="ARBA00022448"/>
    </source>
</evidence>
<accession>A0A6L5JXH2</accession>
<evidence type="ECO:0000256" key="17">
    <source>
        <dbReference type="PIRSR" id="PIRSR630664-51"/>
    </source>
</evidence>
<proteinExistence type="inferred from homology"/>
<feature type="domain" description="FAD-dependent oxidoreductase 2 FAD-binding" evidence="20">
    <location>
        <begin position="7"/>
        <end position="395"/>
    </location>
</feature>
<sequence length="617" mass="66585">MEIFKADVVIVGAGGAGLRAAIAIAEADPALTVALVSKVYPMRSHTVAAEGGSAGVVQAHDSLEHHFNDTVSGGDWLCEQDVVEDFVARCTDEMVQLEHWGCPWSRKEDGRVNVRAFGGMKIERTWFAADKTGFHMLHTLFQTSLKYPSIRRFDEYFCVDLVVEDGRAQGVVAIEVASGRFTLIEAGAVIIATGGAGRVFRENTNAGIVTGDGMALAYRHGVPLRDMEFVQYHPTCMPGTGLLFTEACRGEGGFLVNKDGYRYLQDYGLGPATDTPRNKAMELGPRDRLSQAFWYEEQKGRTLAGKHGSYVNLDLRHLGEKKLRERLPQICELAEEFLGIDPAHSPIPVRPAVHYTMGGILVDGQCATPLPGLYAAGECSSVGIHGANRLGSNSLAELCVFGKRAGLAAAAFARSAVPAAGDTLLRQAEAARQRALALRARTPAGGHGGRGERIAVLRQEMAATMEAGCGIYRLAESMQATCDKLAELRERFANVVVEDKSNVWNSDWLLAIELDYQLDVAQAIAHSAINRRESRGAHQRLDGFEARDDASFLKHTLAHYVPGGPPRIDYGAVKITRLQPATRAYGAAGEQAEKMAKAEKMEKAAAQAAGHAADGKA</sequence>
<dbReference type="GO" id="GO:0022900">
    <property type="term" value="P:electron transport chain"/>
    <property type="evidence" value="ECO:0007669"/>
    <property type="project" value="UniProtKB-UniRule"/>
</dbReference>
<feature type="binding site" evidence="17">
    <location>
        <begin position="394"/>
        <end position="395"/>
    </location>
    <ligand>
        <name>FAD</name>
        <dbReference type="ChEBI" id="CHEBI:57692"/>
    </ligand>
</feature>
<dbReference type="FunFam" id="4.10.80.40:FF:000003">
    <property type="entry name" value="Fumarate reductase flavoprotein subunit"/>
    <property type="match status" value="1"/>
</dbReference>
<dbReference type="InterPro" id="IPR005884">
    <property type="entry name" value="Fum_red_fp"/>
</dbReference>
<name>A0A6L5JXH2_RHOTE</name>
<evidence type="ECO:0000256" key="3">
    <source>
        <dbReference type="ARBA" id="ARBA00008040"/>
    </source>
</evidence>
<evidence type="ECO:0000256" key="7">
    <source>
        <dbReference type="ARBA" id="ARBA00022475"/>
    </source>
</evidence>
<evidence type="ECO:0000256" key="16">
    <source>
        <dbReference type="PIRSR" id="PIRSR000171-1"/>
    </source>
</evidence>
<feature type="binding site" evidence="17">
    <location>
        <position position="378"/>
    </location>
    <ligand>
        <name>FAD</name>
        <dbReference type="ChEBI" id="CHEBI:57692"/>
    </ligand>
</feature>
<feature type="active site" description="Proton acceptor" evidence="16">
    <location>
        <position position="286"/>
    </location>
</feature>
<feature type="binding site" evidence="17">
    <location>
        <begin position="12"/>
        <end position="17"/>
    </location>
    <ligand>
        <name>FAD</name>
        <dbReference type="ChEBI" id="CHEBI:57692"/>
    </ligand>
</feature>
<keyword evidence="12 18" id="KW-0560">Oxidoreductase</keyword>
<comment type="subunit">
    <text evidence="18">Part of an enzyme complex containing four subunits: a flavoprotein (FrdA), an iron-sulfur protein (FrdB), and two hydrophobic anchor proteins (FrdC and FrdD).</text>
</comment>
<dbReference type="InterPro" id="IPR037099">
    <property type="entry name" value="Fum_R/Succ_DH_flav-like_C_sf"/>
</dbReference>
<evidence type="ECO:0000256" key="8">
    <source>
        <dbReference type="ARBA" id="ARBA00022630"/>
    </source>
</evidence>
<dbReference type="PANTHER" id="PTHR11632">
    <property type="entry name" value="SUCCINATE DEHYDROGENASE 2 FLAVOPROTEIN SUBUNIT"/>
    <property type="match status" value="1"/>
</dbReference>
<feature type="binding site" evidence="17">
    <location>
        <position position="389"/>
    </location>
    <ligand>
        <name>substrate</name>
    </ligand>
</feature>
<keyword evidence="11 18" id="KW-0249">Electron transport</keyword>
<dbReference type="GO" id="GO:0009055">
    <property type="term" value="F:electron transfer activity"/>
    <property type="evidence" value="ECO:0007669"/>
    <property type="project" value="TreeGrafter"/>
</dbReference>
<dbReference type="InterPro" id="IPR003952">
    <property type="entry name" value="FRD_SDH_FAD_BS"/>
</dbReference>
<keyword evidence="9" id="KW-0547">Nucleotide-binding</keyword>
<keyword evidence="8 17" id="KW-0285">Flavoprotein</keyword>
<dbReference type="NCBIfam" id="NF006686">
    <property type="entry name" value="PRK09231.1"/>
    <property type="match status" value="1"/>
</dbReference>
<evidence type="ECO:0000256" key="9">
    <source>
        <dbReference type="ARBA" id="ARBA00022741"/>
    </source>
</evidence>
<comment type="similarity">
    <text evidence="3 18">Belongs to the FAD-dependent oxidoreductase 2 family. FRD/SDH subfamily.</text>
</comment>
<dbReference type="Gene3D" id="3.50.50.60">
    <property type="entry name" value="FAD/NAD(P)-binding domain"/>
    <property type="match status" value="1"/>
</dbReference>
<evidence type="ECO:0000256" key="11">
    <source>
        <dbReference type="ARBA" id="ARBA00022982"/>
    </source>
</evidence>
<evidence type="ECO:0000256" key="13">
    <source>
        <dbReference type="ARBA" id="ARBA00023136"/>
    </source>
</evidence>
<keyword evidence="10 17" id="KW-0274">FAD</keyword>
<evidence type="ECO:0000256" key="4">
    <source>
        <dbReference type="ARBA" id="ARBA00012792"/>
    </source>
</evidence>
<dbReference type="EMBL" id="WIXJ01000006">
    <property type="protein sequence ID" value="MQY52023.1"/>
    <property type="molecule type" value="Genomic_DNA"/>
</dbReference>
<protein>
    <recommendedName>
        <fullName evidence="5 18">Fumarate reductase flavoprotein subunit</fullName>
        <ecNumber evidence="4 18">1.3.5.1</ecNumber>
    </recommendedName>
</protein>
<dbReference type="SUPFAM" id="SSF56425">
    <property type="entry name" value="Succinate dehydrogenase/fumarate reductase flavoprotein, catalytic domain"/>
    <property type="match status" value="1"/>
</dbReference>
<feature type="compositionally biased region" description="Low complexity" evidence="19">
    <location>
        <begin position="604"/>
        <end position="617"/>
    </location>
</feature>
<evidence type="ECO:0000256" key="2">
    <source>
        <dbReference type="ARBA" id="ARBA00004515"/>
    </source>
</evidence>
<feature type="domain" description="Fumarate reductase/succinate dehydrogenase flavoprotein-like C-terminal" evidence="21">
    <location>
        <begin position="458"/>
        <end position="585"/>
    </location>
</feature>
<comment type="catalytic activity">
    <reaction evidence="15 18">
        <text>a quinone + succinate = fumarate + a quinol</text>
        <dbReference type="Rhea" id="RHEA:40523"/>
        <dbReference type="ChEBI" id="CHEBI:24646"/>
        <dbReference type="ChEBI" id="CHEBI:29806"/>
        <dbReference type="ChEBI" id="CHEBI:30031"/>
        <dbReference type="ChEBI" id="CHEBI:132124"/>
        <dbReference type="EC" id="1.3.5.1"/>
    </reaction>
</comment>
<feature type="binding site" evidence="17">
    <location>
        <position position="354"/>
    </location>
    <ligand>
        <name>substrate</name>
    </ligand>
</feature>
<dbReference type="InterPro" id="IPR014006">
    <property type="entry name" value="Succ_Dhase_FrdA_Gneg"/>
</dbReference>
<comment type="cofactor">
    <cofactor evidence="1 17 18">
        <name>FAD</name>
        <dbReference type="ChEBI" id="CHEBI:57692"/>
    </cofactor>
</comment>
<dbReference type="GO" id="GO:0005886">
    <property type="term" value="C:plasma membrane"/>
    <property type="evidence" value="ECO:0007669"/>
    <property type="project" value="UniProtKB-SubCell"/>
</dbReference>
<dbReference type="GO" id="GO:0009061">
    <property type="term" value="P:anaerobic respiration"/>
    <property type="evidence" value="ECO:0007669"/>
    <property type="project" value="InterPro"/>
</dbReference>
<dbReference type="SUPFAM" id="SSF46977">
    <property type="entry name" value="Succinate dehydrogenase/fumarate reductase flavoprotein C-terminal domain"/>
    <property type="match status" value="1"/>
</dbReference>
<evidence type="ECO:0000313" key="23">
    <source>
        <dbReference type="Proteomes" id="UP000480275"/>
    </source>
</evidence>
<feature type="region of interest" description="Disordered" evidence="19">
    <location>
        <begin position="596"/>
        <end position="617"/>
    </location>
</feature>
<feature type="binding site" evidence="17">
    <location>
        <position position="245"/>
    </location>
    <ligand>
        <name>substrate</name>
    </ligand>
</feature>
<keyword evidence="7" id="KW-1003">Cell membrane</keyword>
<comment type="caution">
    <text evidence="22">The sequence shown here is derived from an EMBL/GenBank/DDBJ whole genome shotgun (WGS) entry which is preliminary data.</text>
</comment>
<evidence type="ECO:0000256" key="14">
    <source>
        <dbReference type="ARBA" id="ARBA00034412"/>
    </source>
</evidence>
<keyword evidence="13" id="KW-0472">Membrane</keyword>
<evidence type="ECO:0000256" key="12">
    <source>
        <dbReference type="ARBA" id="ARBA00023002"/>
    </source>
</evidence>
<dbReference type="InterPro" id="IPR036188">
    <property type="entry name" value="FAD/NAD-bd_sf"/>
</dbReference>
<dbReference type="Pfam" id="PF00890">
    <property type="entry name" value="FAD_binding_2"/>
    <property type="match status" value="1"/>
</dbReference>
<dbReference type="Gene3D" id="4.10.80.40">
    <property type="entry name" value="succinate dehydrogenase protein domain"/>
    <property type="match status" value="1"/>
</dbReference>
<dbReference type="NCBIfam" id="TIGR01812">
    <property type="entry name" value="sdhA_frdA_Gneg"/>
    <property type="match status" value="1"/>
</dbReference>
<comment type="subcellular location">
    <subcellularLocation>
        <location evidence="2">Cell inner membrane</location>
        <topology evidence="2">Peripheral membrane protein</topology>
        <orientation evidence="2">Cytoplasmic side</orientation>
    </subcellularLocation>
</comment>
<dbReference type="GO" id="GO:0008177">
    <property type="term" value="F:succinate dehydrogenase (quinone) activity"/>
    <property type="evidence" value="ECO:0007669"/>
    <property type="project" value="UniProtKB-EC"/>
</dbReference>
<dbReference type="GO" id="GO:0050660">
    <property type="term" value="F:flavin adenine dinucleotide binding"/>
    <property type="evidence" value="ECO:0007669"/>
    <property type="project" value="InterPro"/>
</dbReference>
<dbReference type="PANTHER" id="PTHR11632:SF82">
    <property type="entry name" value="FUMARATE REDUCTASE FLAVOPROTEIN SUBUNIT"/>
    <property type="match status" value="1"/>
</dbReference>
<evidence type="ECO:0000256" key="10">
    <source>
        <dbReference type="ARBA" id="ARBA00022827"/>
    </source>
</evidence>
<evidence type="ECO:0000313" key="22">
    <source>
        <dbReference type="EMBL" id="MQY52023.1"/>
    </source>
</evidence>
<dbReference type="Gene3D" id="1.20.58.100">
    <property type="entry name" value="Fumarate reductase/succinate dehydrogenase flavoprotein-like, C-terminal domain"/>
    <property type="match status" value="1"/>
</dbReference>
<comment type="catalytic activity">
    <reaction evidence="14">
        <text>a menaquinone + succinate = a menaquinol + fumarate</text>
        <dbReference type="Rhea" id="RHEA:27834"/>
        <dbReference type="Rhea" id="RHEA-COMP:9537"/>
        <dbReference type="Rhea" id="RHEA-COMP:9539"/>
        <dbReference type="ChEBI" id="CHEBI:16374"/>
        <dbReference type="ChEBI" id="CHEBI:18151"/>
        <dbReference type="ChEBI" id="CHEBI:29806"/>
        <dbReference type="ChEBI" id="CHEBI:30031"/>
        <dbReference type="EC" id="1.3.5.1"/>
    </reaction>
</comment>
<feature type="binding site" evidence="17">
    <location>
        <begin position="37"/>
        <end position="52"/>
    </location>
    <ligand>
        <name>FAD</name>
        <dbReference type="ChEBI" id="CHEBI:57692"/>
    </ligand>
</feature>